<dbReference type="GO" id="GO:0006225">
    <property type="term" value="P:UDP biosynthetic process"/>
    <property type="evidence" value="ECO:0007669"/>
    <property type="project" value="TreeGrafter"/>
</dbReference>
<keyword evidence="13" id="KW-1185">Reference proteome</keyword>
<dbReference type="InterPro" id="IPR036393">
    <property type="entry name" value="AceGlu_kinase-like_sf"/>
</dbReference>
<evidence type="ECO:0000256" key="8">
    <source>
        <dbReference type="ARBA" id="ARBA00022840"/>
    </source>
</evidence>
<dbReference type="Gene3D" id="3.40.1160.10">
    <property type="entry name" value="Acetylglutamate kinase-like"/>
    <property type="match status" value="1"/>
</dbReference>
<dbReference type="InterPro" id="IPR001048">
    <property type="entry name" value="Asp/Glu/Uridylate_kinase"/>
</dbReference>
<evidence type="ECO:0000313" key="13">
    <source>
        <dbReference type="Proteomes" id="UP000001037"/>
    </source>
</evidence>
<keyword evidence="8" id="KW-0067">ATP-binding</keyword>
<evidence type="ECO:0000259" key="11">
    <source>
        <dbReference type="Pfam" id="PF00696"/>
    </source>
</evidence>
<dbReference type="InterPro" id="IPR011818">
    <property type="entry name" value="Uridylate_kinase_arch/spir"/>
</dbReference>
<dbReference type="GeneID" id="11138582"/>
<organism evidence="12 13">
    <name type="scientific">Pyrolobus fumarii (strain DSM 11204 / 1A)</name>
    <dbReference type="NCBI Taxonomy" id="694429"/>
    <lineage>
        <taxon>Archaea</taxon>
        <taxon>Thermoproteota</taxon>
        <taxon>Thermoprotei</taxon>
        <taxon>Desulfurococcales</taxon>
        <taxon>Pyrodictiaceae</taxon>
        <taxon>Pyrolobus</taxon>
    </lineage>
</organism>
<accession>G0EGV7</accession>
<dbReference type="Proteomes" id="UP000001037">
    <property type="component" value="Chromosome"/>
</dbReference>
<dbReference type="AlphaFoldDB" id="G0EGV7"/>
<keyword evidence="5" id="KW-0808">Transferase</keyword>
<evidence type="ECO:0000313" key="12">
    <source>
        <dbReference type="EMBL" id="AEM39255.1"/>
    </source>
</evidence>
<name>G0EGV7_PYRF1</name>
<keyword evidence="7 12" id="KW-0418">Kinase</keyword>
<sequence length="224" mass="23966">MSRPSIVVKISGKLVEDTGSLQGLVGVLRELINEYRVAIVVGGGRLARKYVSFLGSLQAPKSLMDIAGIEASRFYARVLALALGSTAPVPRSYEEFLTQLATGVNPIVAGGFQPGQSTTAVAALIAEAMRAERLVIATVVDGVFDRDPAKHPDAKLFPRLSITEALRVIESSTEPGRYELLEPYAASILQRSGTRVYIVNGRHPERVLEAARGGEPIGTLLTPD</sequence>
<keyword evidence="6" id="KW-0547">Nucleotide-binding</keyword>
<comment type="pathway">
    <text evidence="1">Pyrimidine metabolism; CTP biosynthesis via de novo pathway; UDP from UMP (UMPK route): step 1/1.</text>
</comment>
<dbReference type="RefSeq" id="WP_014026932.1">
    <property type="nucleotide sequence ID" value="NC_015931.1"/>
</dbReference>
<dbReference type="HOGENOM" id="CLU_079546_0_0_2"/>
<evidence type="ECO:0000256" key="3">
    <source>
        <dbReference type="ARBA" id="ARBA00012899"/>
    </source>
</evidence>
<keyword evidence="4" id="KW-0963">Cytoplasm</keyword>
<evidence type="ECO:0000256" key="2">
    <source>
        <dbReference type="ARBA" id="ARBA00007614"/>
    </source>
</evidence>
<proteinExistence type="inferred from homology"/>
<dbReference type="SUPFAM" id="SSF53633">
    <property type="entry name" value="Carbamate kinase-like"/>
    <property type="match status" value="1"/>
</dbReference>
<dbReference type="PANTHER" id="PTHR42833:SF4">
    <property type="entry name" value="URIDYLATE KINASE PUMPKIN, CHLOROPLASTIC"/>
    <property type="match status" value="1"/>
</dbReference>
<evidence type="ECO:0000256" key="9">
    <source>
        <dbReference type="ARBA" id="ARBA00022975"/>
    </source>
</evidence>
<dbReference type="FunCoup" id="G0EGV7">
    <property type="interactions" value="97"/>
</dbReference>
<evidence type="ECO:0000256" key="4">
    <source>
        <dbReference type="ARBA" id="ARBA00022490"/>
    </source>
</evidence>
<dbReference type="Pfam" id="PF00696">
    <property type="entry name" value="AA_kinase"/>
    <property type="match status" value="1"/>
</dbReference>
<evidence type="ECO:0000256" key="1">
    <source>
        <dbReference type="ARBA" id="ARBA00004791"/>
    </source>
</evidence>
<dbReference type="OrthoDB" id="372251at2157"/>
<dbReference type="eggNOG" id="arCOG00858">
    <property type="taxonomic scope" value="Archaea"/>
</dbReference>
<dbReference type="GO" id="GO:0033862">
    <property type="term" value="F:UMP kinase activity"/>
    <property type="evidence" value="ECO:0007669"/>
    <property type="project" value="UniProtKB-EC"/>
</dbReference>
<evidence type="ECO:0000256" key="7">
    <source>
        <dbReference type="ARBA" id="ARBA00022777"/>
    </source>
</evidence>
<dbReference type="EC" id="2.7.4.22" evidence="3"/>
<gene>
    <name evidence="12" type="ordered locus">Pyrfu_1397</name>
</gene>
<dbReference type="GO" id="GO:0005524">
    <property type="term" value="F:ATP binding"/>
    <property type="evidence" value="ECO:0007669"/>
    <property type="project" value="UniProtKB-KW"/>
</dbReference>
<evidence type="ECO:0000256" key="5">
    <source>
        <dbReference type="ARBA" id="ARBA00022679"/>
    </source>
</evidence>
<dbReference type="InParanoid" id="G0EGV7"/>
<protein>
    <recommendedName>
        <fullName evidence="3">UMP kinase</fullName>
        <ecNumber evidence="3">2.7.4.22</ecNumber>
    </recommendedName>
    <alternativeName>
        <fullName evidence="10">Uridine monophosphate kinase</fullName>
    </alternativeName>
</protein>
<evidence type="ECO:0000256" key="10">
    <source>
        <dbReference type="ARBA" id="ARBA00032092"/>
    </source>
</evidence>
<keyword evidence="9" id="KW-0665">Pyrimidine biosynthesis</keyword>
<feature type="domain" description="Aspartate/glutamate/uridylate kinase" evidence="11">
    <location>
        <begin position="6"/>
        <end position="200"/>
    </location>
</feature>
<dbReference type="EMBL" id="CP002838">
    <property type="protein sequence ID" value="AEM39255.1"/>
    <property type="molecule type" value="Genomic_DNA"/>
</dbReference>
<evidence type="ECO:0000256" key="6">
    <source>
        <dbReference type="ARBA" id="ARBA00022741"/>
    </source>
</evidence>
<dbReference type="NCBIfam" id="TIGR02076">
    <property type="entry name" value="pyrH_arch"/>
    <property type="match status" value="1"/>
</dbReference>
<comment type="similarity">
    <text evidence="2">Belongs to the UMP kinase family.</text>
</comment>
<dbReference type="KEGG" id="pfm:Pyrfu_1397"/>
<dbReference type="PANTHER" id="PTHR42833">
    <property type="entry name" value="URIDYLATE KINASE"/>
    <property type="match status" value="1"/>
</dbReference>
<reference evidence="12 13" key="1">
    <citation type="journal article" date="2011" name="Stand. Genomic Sci.">
        <title>Complete genome sequence of the hyperthermophilic chemolithoautotroph Pyrolobus fumarii type strain (1A).</title>
        <authorList>
            <person name="Anderson I."/>
            <person name="Goker M."/>
            <person name="Nolan M."/>
            <person name="Lucas S."/>
            <person name="Hammon N."/>
            <person name="Deshpande S."/>
            <person name="Cheng J.F."/>
            <person name="Tapia R."/>
            <person name="Han C."/>
            <person name="Goodwin L."/>
            <person name="Pitluck S."/>
            <person name="Huntemann M."/>
            <person name="Liolios K."/>
            <person name="Ivanova N."/>
            <person name="Pagani I."/>
            <person name="Mavromatis K."/>
            <person name="Ovchinikova G."/>
            <person name="Pati A."/>
            <person name="Chen A."/>
            <person name="Palaniappan K."/>
            <person name="Land M."/>
            <person name="Hauser L."/>
            <person name="Brambilla E.M."/>
            <person name="Huber H."/>
            <person name="Yasawong M."/>
            <person name="Rohde M."/>
            <person name="Spring S."/>
            <person name="Abt B."/>
            <person name="Sikorski J."/>
            <person name="Wirth R."/>
            <person name="Detter J.C."/>
            <person name="Woyke T."/>
            <person name="Bristow J."/>
            <person name="Eisen J.A."/>
            <person name="Markowitz V."/>
            <person name="Hugenholtz P."/>
            <person name="Kyrpides N.C."/>
            <person name="Klenk H.P."/>
            <person name="Lapidus A."/>
        </authorList>
    </citation>
    <scope>NUCLEOTIDE SEQUENCE [LARGE SCALE GENOMIC DNA]</scope>
    <source>
        <strain evidence="13">DSM 11204 / 1A</strain>
    </source>
</reference>
<dbReference type="STRING" id="694429.Pyrfu_1397"/>